<gene>
    <name evidence="1" type="ORF">BTA35_0206995</name>
</gene>
<organism evidence="1 2">
    <name type="scientific">Oceanospirillum linum</name>
    <dbReference type="NCBI Taxonomy" id="966"/>
    <lineage>
        <taxon>Bacteria</taxon>
        <taxon>Pseudomonadati</taxon>
        <taxon>Pseudomonadota</taxon>
        <taxon>Gammaproteobacteria</taxon>
        <taxon>Oceanospirillales</taxon>
        <taxon>Oceanospirillaceae</taxon>
        <taxon>Oceanospirillum</taxon>
    </lineage>
</organism>
<protein>
    <submittedName>
        <fullName evidence="1">Uncharacterized protein</fullName>
    </submittedName>
</protein>
<evidence type="ECO:0000313" key="1">
    <source>
        <dbReference type="EMBL" id="OOV87748.1"/>
    </source>
</evidence>
<evidence type="ECO:0000313" key="2">
    <source>
        <dbReference type="Proteomes" id="UP000190064"/>
    </source>
</evidence>
<proteinExistence type="predicted"/>
<name>A0A1T1HD16_OCELI</name>
<dbReference type="RefSeq" id="WP_078319095.1">
    <property type="nucleotide sequence ID" value="NZ_FXTS01000002.1"/>
</dbReference>
<accession>A0A1T1HD16</accession>
<comment type="caution">
    <text evidence="1">The sequence shown here is derived from an EMBL/GenBank/DDBJ whole genome shotgun (WGS) entry which is preliminary data.</text>
</comment>
<sequence>MKAYSNRLSYITLVVGFLFSALIAWNIGDLRQDAIRIQIKGEMKELSYQVSRELFVNFEALYVLQGAF</sequence>
<reference evidence="1" key="1">
    <citation type="submission" date="2017-02" db="EMBL/GenBank/DDBJ databases">
        <title>Draft Genome Sequence of the Salt Water Bacterium Oceanospirillum linum ATCC 11336.</title>
        <authorList>
            <person name="Trachtenberg A.M."/>
            <person name="Carney J.G."/>
            <person name="Linnane J.D."/>
            <person name="Rheaume B.A."/>
            <person name="Pitts N.L."/>
            <person name="Mykles D.L."/>
            <person name="Maclea K.S."/>
        </authorList>
    </citation>
    <scope>NUCLEOTIDE SEQUENCE [LARGE SCALE GENOMIC DNA]</scope>
    <source>
        <strain evidence="1">ATCC 11336</strain>
    </source>
</reference>
<keyword evidence="2" id="KW-1185">Reference proteome</keyword>
<dbReference type="Proteomes" id="UP000190064">
    <property type="component" value="Unassembled WGS sequence"/>
</dbReference>
<dbReference type="EMBL" id="MTSD02000002">
    <property type="protein sequence ID" value="OOV87748.1"/>
    <property type="molecule type" value="Genomic_DNA"/>
</dbReference>
<dbReference type="AlphaFoldDB" id="A0A1T1HD16"/>